<keyword evidence="3" id="KW-1185">Reference proteome</keyword>
<evidence type="ECO:0000313" key="2">
    <source>
        <dbReference type="EMBL" id="BEP27863.1"/>
    </source>
</evidence>
<name>A0AAU9E0V2_9FIRM</name>
<evidence type="ECO:0000259" key="1">
    <source>
        <dbReference type="Pfam" id="PF01170"/>
    </source>
</evidence>
<protein>
    <recommendedName>
        <fullName evidence="1">Ribosomal RNA large subunit methyltransferase K/L-like methyltransferase domain-containing protein</fullName>
    </recommendedName>
</protein>
<organism evidence="2 3">
    <name type="scientific">Helicovermis profundi</name>
    <dbReference type="NCBI Taxonomy" id="3065157"/>
    <lineage>
        <taxon>Bacteria</taxon>
        <taxon>Bacillati</taxon>
        <taxon>Bacillota</taxon>
        <taxon>Clostridia</taxon>
        <taxon>Helicovermis</taxon>
    </lineage>
</organism>
<dbReference type="Pfam" id="PF01170">
    <property type="entry name" value="UPF0020"/>
    <property type="match status" value="1"/>
</dbReference>
<sequence>MYNVNYSEYEEDLCNIEVRSLFNMELKDKIFYSKVKIDPSISPFIKNRFKIIYKTLNFEDLLIFVENDKTLKEDFIVKYLKLLSGDPYAANRNSFCKKVASKFRMDPNYRSPKIMYAITFYKGFWYFGELTKNNYKWRNHNNRPYTYSNSLKINMAKVLINIAGKGDLSKTIVDPLCGAGTVLLEGCFAGYDISGYDIGEKISNSAKENVKFFSYKAKVTNKAIQDVNAHYDVSIVDLPYGLRSQITPEGQRVIIENAKRISDRIIVVSSKDISLMIENENLKIVDKCKFIKSVKRDFARYVWVCEHDA</sequence>
<feature type="domain" description="Ribosomal RNA large subunit methyltransferase K/L-like methyltransferase" evidence="1">
    <location>
        <begin position="142"/>
        <end position="252"/>
    </location>
</feature>
<dbReference type="SUPFAM" id="SSF53335">
    <property type="entry name" value="S-adenosyl-L-methionine-dependent methyltransferases"/>
    <property type="match status" value="1"/>
</dbReference>
<dbReference type="Proteomes" id="UP001321786">
    <property type="component" value="Chromosome"/>
</dbReference>
<reference evidence="2 3" key="1">
    <citation type="submission" date="2023-08" db="EMBL/GenBank/DDBJ databases">
        <title>Helicovermis profunda gen. nov., sp. nov., a novel mesophilic, fermentative bacterium within the Bacillota from a deep-sea hydrothermal vent chimney.</title>
        <authorList>
            <person name="Miyazaki U."/>
            <person name="Mizutani D."/>
            <person name="Hashimoto Y."/>
            <person name="Tame A."/>
            <person name="Sawayama S."/>
            <person name="Miyazaki J."/>
            <person name="Takai K."/>
            <person name="Nakagawa S."/>
        </authorList>
    </citation>
    <scope>NUCLEOTIDE SEQUENCE [LARGE SCALE GENOMIC DNA]</scope>
    <source>
        <strain evidence="2 3">S502</strain>
    </source>
</reference>
<dbReference type="RefSeq" id="WP_338536222.1">
    <property type="nucleotide sequence ID" value="NZ_AP028654.1"/>
</dbReference>
<accession>A0AAU9E0V2</accession>
<proteinExistence type="predicted"/>
<dbReference type="Gene3D" id="3.40.50.150">
    <property type="entry name" value="Vaccinia Virus protein VP39"/>
    <property type="match status" value="1"/>
</dbReference>
<dbReference type="AlphaFoldDB" id="A0AAU9E0V2"/>
<dbReference type="InterPro" id="IPR000241">
    <property type="entry name" value="RlmKL-like_Mtase"/>
</dbReference>
<dbReference type="KEGG" id="hprf:HLPR_01940"/>
<evidence type="ECO:0000313" key="3">
    <source>
        <dbReference type="Proteomes" id="UP001321786"/>
    </source>
</evidence>
<dbReference type="EMBL" id="AP028654">
    <property type="protein sequence ID" value="BEP27863.1"/>
    <property type="molecule type" value="Genomic_DNA"/>
</dbReference>
<gene>
    <name evidence="2" type="ORF">HLPR_01940</name>
</gene>
<dbReference type="InterPro" id="IPR029063">
    <property type="entry name" value="SAM-dependent_MTases_sf"/>
</dbReference>